<evidence type="ECO:0000313" key="4">
    <source>
        <dbReference type="Proteomes" id="UP001597414"/>
    </source>
</evidence>
<evidence type="ECO:0000256" key="1">
    <source>
        <dbReference type="SAM" id="Phobius"/>
    </source>
</evidence>
<dbReference type="EMBL" id="JBHUIV010000002">
    <property type="protein sequence ID" value="MFD2200106.1"/>
    <property type="molecule type" value="Genomic_DNA"/>
</dbReference>
<keyword evidence="1" id="KW-1133">Transmembrane helix</keyword>
<feature type="transmembrane region" description="Helical" evidence="1">
    <location>
        <begin position="247"/>
        <end position="267"/>
    </location>
</feature>
<feature type="transmembrane region" description="Helical" evidence="1">
    <location>
        <begin position="20"/>
        <end position="48"/>
    </location>
</feature>
<dbReference type="EC" id="3.4.-.-" evidence="3"/>
<dbReference type="Proteomes" id="UP001597414">
    <property type="component" value="Unassembled WGS sequence"/>
</dbReference>
<keyword evidence="4" id="KW-1185">Reference proteome</keyword>
<keyword evidence="1" id="KW-0472">Membrane</keyword>
<proteinExistence type="predicted"/>
<feature type="transmembrane region" description="Helical" evidence="1">
    <location>
        <begin position="207"/>
        <end position="227"/>
    </location>
</feature>
<gene>
    <name evidence="3" type="ORF">ACFSKV_00915</name>
</gene>
<feature type="transmembrane region" description="Helical" evidence="1">
    <location>
        <begin position="68"/>
        <end position="90"/>
    </location>
</feature>
<dbReference type="Pfam" id="PF02517">
    <property type="entry name" value="Rce1-like"/>
    <property type="match status" value="1"/>
</dbReference>
<sequence length="319" mass="36270">MQIYKTKAPIASRRSWFLSLIIVLLITVGVMILLQGLGLMLVPPIFNISLDEMLALFTSPSDFPNAKYAMYFVQGLGSGLSFIIASLIIAKLIDKADFGIEQQIDRFKFNGFLILLLIMFGSLLFNSLIIDWNANMHLPESMGKLEEFFKRTEDERMVMTKFLTDFENPFEFVVAVLVIGIFAGVGEELFFRGVVQPKMLIYTQNGHLAVWITAFIFSAIHIQFYGFFPRMLLGAIFGYLYLYSGSLFYPIIAHILNNTFTVVLLYLSKLGKIEFDIDQTGQVSLPYAIIGLFVLLLGMKVFKEKGKKYKLDEELEESL</sequence>
<dbReference type="PANTHER" id="PTHR36435">
    <property type="entry name" value="SLR1288 PROTEIN"/>
    <property type="match status" value="1"/>
</dbReference>
<organism evidence="3 4">
    <name type="scientific">Shivajiella indica</name>
    <dbReference type="NCBI Taxonomy" id="872115"/>
    <lineage>
        <taxon>Bacteria</taxon>
        <taxon>Pseudomonadati</taxon>
        <taxon>Bacteroidota</taxon>
        <taxon>Cytophagia</taxon>
        <taxon>Cytophagales</taxon>
        <taxon>Cyclobacteriaceae</taxon>
        <taxon>Shivajiella</taxon>
    </lineage>
</organism>
<reference evidence="4" key="1">
    <citation type="journal article" date="2019" name="Int. J. Syst. Evol. Microbiol.">
        <title>The Global Catalogue of Microorganisms (GCM) 10K type strain sequencing project: providing services to taxonomists for standard genome sequencing and annotation.</title>
        <authorList>
            <consortium name="The Broad Institute Genomics Platform"/>
            <consortium name="The Broad Institute Genome Sequencing Center for Infectious Disease"/>
            <person name="Wu L."/>
            <person name="Ma J."/>
        </authorList>
    </citation>
    <scope>NUCLEOTIDE SEQUENCE [LARGE SCALE GENOMIC DNA]</scope>
    <source>
        <strain evidence="4">KCTC 19812</strain>
    </source>
</reference>
<evidence type="ECO:0000259" key="2">
    <source>
        <dbReference type="Pfam" id="PF02517"/>
    </source>
</evidence>
<dbReference type="InterPro" id="IPR003675">
    <property type="entry name" value="Rce1/LyrA-like_dom"/>
</dbReference>
<accession>A0ABW5B4N5</accession>
<feature type="transmembrane region" description="Helical" evidence="1">
    <location>
        <begin position="172"/>
        <end position="195"/>
    </location>
</feature>
<dbReference type="InterPro" id="IPR052710">
    <property type="entry name" value="CAAX_protease"/>
</dbReference>
<name>A0ABW5B4N5_9BACT</name>
<comment type="caution">
    <text evidence="3">The sequence shown here is derived from an EMBL/GenBank/DDBJ whole genome shotgun (WGS) entry which is preliminary data.</text>
</comment>
<keyword evidence="1" id="KW-0812">Transmembrane</keyword>
<feature type="transmembrane region" description="Helical" evidence="1">
    <location>
        <begin position="283"/>
        <end position="302"/>
    </location>
</feature>
<evidence type="ECO:0000313" key="3">
    <source>
        <dbReference type="EMBL" id="MFD2200106.1"/>
    </source>
</evidence>
<dbReference type="GO" id="GO:0016787">
    <property type="term" value="F:hydrolase activity"/>
    <property type="evidence" value="ECO:0007669"/>
    <property type="project" value="UniProtKB-KW"/>
</dbReference>
<dbReference type="RefSeq" id="WP_380799660.1">
    <property type="nucleotide sequence ID" value="NZ_JBHUIV010000002.1"/>
</dbReference>
<dbReference type="PANTHER" id="PTHR36435:SF1">
    <property type="entry name" value="CAAX AMINO TERMINAL PROTEASE FAMILY PROTEIN"/>
    <property type="match status" value="1"/>
</dbReference>
<protein>
    <submittedName>
        <fullName evidence="3">CPBP family intramembrane glutamic endopeptidase</fullName>
        <ecNumber evidence="3">3.4.-.-</ecNumber>
    </submittedName>
</protein>
<keyword evidence="3" id="KW-0378">Hydrolase</keyword>
<feature type="domain" description="CAAX prenyl protease 2/Lysostaphin resistance protein A-like" evidence="2">
    <location>
        <begin position="171"/>
        <end position="260"/>
    </location>
</feature>
<feature type="transmembrane region" description="Helical" evidence="1">
    <location>
        <begin position="111"/>
        <end position="130"/>
    </location>
</feature>